<evidence type="ECO:0000313" key="2">
    <source>
        <dbReference type="EMBL" id="MBX41890.1"/>
    </source>
</evidence>
<keyword evidence="1" id="KW-0732">Signal</keyword>
<organism evidence="2">
    <name type="scientific">Rhizophora mucronata</name>
    <name type="common">Asiatic mangrove</name>
    <dbReference type="NCBI Taxonomy" id="61149"/>
    <lineage>
        <taxon>Eukaryota</taxon>
        <taxon>Viridiplantae</taxon>
        <taxon>Streptophyta</taxon>
        <taxon>Embryophyta</taxon>
        <taxon>Tracheophyta</taxon>
        <taxon>Spermatophyta</taxon>
        <taxon>Magnoliopsida</taxon>
        <taxon>eudicotyledons</taxon>
        <taxon>Gunneridae</taxon>
        <taxon>Pentapetalae</taxon>
        <taxon>rosids</taxon>
        <taxon>fabids</taxon>
        <taxon>Malpighiales</taxon>
        <taxon>Rhizophoraceae</taxon>
        <taxon>Rhizophora</taxon>
    </lineage>
</organism>
<dbReference type="AlphaFoldDB" id="A0A2P2NHM9"/>
<proteinExistence type="predicted"/>
<sequence length="27" mass="2855">MMLLSSVALLLVAATAPVKAGKQERKQ</sequence>
<feature type="signal peptide" evidence="1">
    <location>
        <begin position="1"/>
        <end position="20"/>
    </location>
</feature>
<feature type="chain" id="PRO_5015174511" evidence="1">
    <location>
        <begin position="21"/>
        <end position="27"/>
    </location>
</feature>
<reference evidence="2" key="1">
    <citation type="submission" date="2018-02" db="EMBL/GenBank/DDBJ databases">
        <title>Rhizophora mucronata_Transcriptome.</title>
        <authorList>
            <person name="Meera S.P."/>
            <person name="Sreeshan A."/>
            <person name="Augustine A."/>
        </authorList>
    </citation>
    <scope>NUCLEOTIDE SEQUENCE</scope>
    <source>
        <tissue evidence="2">Leaf</tissue>
    </source>
</reference>
<name>A0A2P2NHM9_RHIMU</name>
<dbReference type="EMBL" id="GGEC01061406">
    <property type="protein sequence ID" value="MBX41890.1"/>
    <property type="molecule type" value="Transcribed_RNA"/>
</dbReference>
<accession>A0A2P2NHM9</accession>
<protein>
    <submittedName>
        <fullName evidence="2">Uncharacterized protein</fullName>
    </submittedName>
</protein>
<evidence type="ECO:0000256" key="1">
    <source>
        <dbReference type="SAM" id="SignalP"/>
    </source>
</evidence>